<comment type="caution">
    <text evidence="1">The sequence shown here is derived from an EMBL/GenBank/DDBJ whole genome shotgun (WGS) entry which is preliminary data.</text>
</comment>
<dbReference type="Proteomes" id="UP001212602">
    <property type="component" value="Unassembled WGS sequence"/>
</dbReference>
<gene>
    <name evidence="1" type="ORF">PGB34_08235</name>
</gene>
<evidence type="ECO:0000313" key="1">
    <source>
        <dbReference type="EMBL" id="MDA7416352.1"/>
    </source>
</evidence>
<name>A0AAE3N9L0_9BURK</name>
<sequence length="171" mass="18460">MTRHPLPLHMPGWRLCAHVGQAAPPAHWREALAQMLGHRPRRLGEWTELALYGALGCLQAAGETQLPPAARLRLLSRGGPAQAQREALAQWQEDLPMPFTFMQSQPAITLAALAQGLGWQGDAAFLAMRGEGPAALTALGLAGAADAGLLLGRVEAGPDGLRSEWWRWVRQ</sequence>
<organism evidence="1 2">
    <name type="scientific">Xenophilus arseniciresistens</name>
    <dbReference type="NCBI Taxonomy" id="1283306"/>
    <lineage>
        <taxon>Bacteria</taxon>
        <taxon>Pseudomonadati</taxon>
        <taxon>Pseudomonadota</taxon>
        <taxon>Betaproteobacteria</taxon>
        <taxon>Burkholderiales</taxon>
        <taxon>Comamonadaceae</taxon>
        <taxon>Xenophilus</taxon>
    </lineage>
</organism>
<keyword evidence="2" id="KW-1185">Reference proteome</keyword>
<dbReference type="RefSeq" id="WP_271427572.1">
    <property type="nucleotide sequence ID" value="NZ_JAQIPB010000002.1"/>
</dbReference>
<dbReference type="AlphaFoldDB" id="A0AAE3N9L0"/>
<dbReference type="EMBL" id="JAQIPB010000002">
    <property type="protein sequence ID" value="MDA7416352.1"/>
    <property type="molecule type" value="Genomic_DNA"/>
</dbReference>
<protein>
    <submittedName>
        <fullName evidence="1">Uncharacterized protein</fullName>
    </submittedName>
</protein>
<evidence type="ECO:0000313" key="2">
    <source>
        <dbReference type="Proteomes" id="UP001212602"/>
    </source>
</evidence>
<proteinExistence type="predicted"/>
<accession>A0AAE3N9L0</accession>
<reference evidence="1" key="1">
    <citation type="submission" date="2023-01" db="EMBL/GenBank/DDBJ databases">
        <title>Xenophilus mangrovi sp. nov., isolated from soil of Mangrove nature reserve.</title>
        <authorList>
            <person name="Xu S."/>
            <person name="Liu Z."/>
            <person name="Xu Y."/>
        </authorList>
    </citation>
    <scope>NUCLEOTIDE SEQUENCE</scope>
    <source>
        <strain evidence="1">YW8</strain>
    </source>
</reference>